<comment type="caution">
    <text evidence="4">The sequence shown here is derived from an EMBL/GenBank/DDBJ whole genome shotgun (WGS) entry which is preliminary data.</text>
</comment>
<evidence type="ECO:0000259" key="3">
    <source>
        <dbReference type="PROSITE" id="PS50067"/>
    </source>
</evidence>
<gene>
    <name evidence="4" type="ORF">Fmac_021859</name>
</gene>
<dbReference type="AlphaFoldDB" id="A0ABD1LY24"/>
<evidence type="ECO:0000256" key="2">
    <source>
        <dbReference type="PROSITE-ProRule" id="PRU00283"/>
    </source>
</evidence>
<comment type="similarity">
    <text evidence="2">Belongs to the TRAFAC class myosin-kinesin ATPase superfamily. Kinesin family.</text>
</comment>
<evidence type="ECO:0000313" key="5">
    <source>
        <dbReference type="Proteomes" id="UP001603857"/>
    </source>
</evidence>
<keyword evidence="5" id="KW-1185">Reference proteome</keyword>
<comment type="caution">
    <text evidence="2">Lacks conserved residue(s) required for the propagation of feature annotation.</text>
</comment>
<evidence type="ECO:0000313" key="4">
    <source>
        <dbReference type="EMBL" id="KAL2328432.1"/>
    </source>
</evidence>
<dbReference type="Proteomes" id="UP001603857">
    <property type="component" value="Unassembled WGS sequence"/>
</dbReference>
<evidence type="ECO:0000256" key="1">
    <source>
        <dbReference type="ARBA" id="ARBA00023175"/>
    </source>
</evidence>
<feature type="domain" description="Kinesin motor" evidence="3">
    <location>
        <begin position="153"/>
        <end position="173"/>
    </location>
</feature>
<keyword evidence="1" id="KW-0505">Motor protein</keyword>
<name>A0ABD1LY24_9FABA</name>
<sequence length="173" mass="19627">MKIPKPNSHFFAYRRGAKAGIGALAREIHMFWEIFLQSRNPHHDLQEKLKTLTLLYEQQKQASLKLQEEKFVMRENSMPIPNATLTTTFVLPHPPHAKENAIVDTANRILAFSCPRKTGLLLPNANISCSVSVARKLSIAIEAGPLEGKFESRILVFVRLRPMNRKEKEAGSR</sequence>
<accession>A0ABD1LY24</accession>
<dbReference type="PROSITE" id="PS50067">
    <property type="entry name" value="KINESIN_MOTOR_2"/>
    <property type="match status" value="1"/>
</dbReference>
<proteinExistence type="inferred from homology"/>
<organism evidence="4 5">
    <name type="scientific">Flemingia macrophylla</name>
    <dbReference type="NCBI Taxonomy" id="520843"/>
    <lineage>
        <taxon>Eukaryota</taxon>
        <taxon>Viridiplantae</taxon>
        <taxon>Streptophyta</taxon>
        <taxon>Embryophyta</taxon>
        <taxon>Tracheophyta</taxon>
        <taxon>Spermatophyta</taxon>
        <taxon>Magnoliopsida</taxon>
        <taxon>eudicotyledons</taxon>
        <taxon>Gunneridae</taxon>
        <taxon>Pentapetalae</taxon>
        <taxon>rosids</taxon>
        <taxon>fabids</taxon>
        <taxon>Fabales</taxon>
        <taxon>Fabaceae</taxon>
        <taxon>Papilionoideae</taxon>
        <taxon>50 kb inversion clade</taxon>
        <taxon>NPAAA clade</taxon>
        <taxon>indigoferoid/millettioid clade</taxon>
        <taxon>Phaseoleae</taxon>
        <taxon>Flemingia</taxon>
    </lineage>
</organism>
<reference evidence="4 5" key="1">
    <citation type="submission" date="2024-08" db="EMBL/GenBank/DDBJ databases">
        <title>Insights into the chromosomal genome structure of Flemingia macrophylla.</title>
        <authorList>
            <person name="Ding Y."/>
            <person name="Zhao Y."/>
            <person name="Bi W."/>
            <person name="Wu M."/>
            <person name="Zhao G."/>
            <person name="Gong Y."/>
            <person name="Li W."/>
            <person name="Zhang P."/>
        </authorList>
    </citation>
    <scope>NUCLEOTIDE SEQUENCE [LARGE SCALE GENOMIC DNA]</scope>
    <source>
        <strain evidence="4">DYQJB</strain>
        <tissue evidence="4">Leaf</tissue>
    </source>
</reference>
<dbReference type="InterPro" id="IPR001752">
    <property type="entry name" value="Kinesin_motor_dom"/>
</dbReference>
<protein>
    <recommendedName>
        <fullName evidence="3">Kinesin motor domain-containing protein</fullName>
    </recommendedName>
</protein>
<dbReference type="EMBL" id="JBGMDY010000007">
    <property type="protein sequence ID" value="KAL2328432.1"/>
    <property type="molecule type" value="Genomic_DNA"/>
</dbReference>